<organism evidence="1 2">
    <name type="scientific">Aeromonas phage JELG-KS1</name>
    <dbReference type="NCBI Taxonomy" id="2951233"/>
    <lineage>
        <taxon>Viruses</taxon>
        <taxon>Duplodnaviria</taxon>
        <taxon>Heunggongvirae</taxon>
        <taxon>Uroviricota</taxon>
        <taxon>Caudoviricetes</taxon>
        <taxon>Autographivirales</taxon>
        <taxon>Autotranscriptaviridae</taxon>
        <taxon>Studiervirinae</taxon>
        <taxon>Jelgvirus</taxon>
        <taxon>Jelgvirus JELGKS1</taxon>
    </lineage>
</organism>
<proteinExistence type="predicted"/>
<protein>
    <submittedName>
        <fullName evidence="1">Uncharacterized protein</fullName>
    </submittedName>
</protein>
<dbReference type="EMBL" id="ON604651">
    <property type="protein sequence ID" value="UTQ78151.1"/>
    <property type="molecule type" value="Genomic_DNA"/>
</dbReference>
<sequence length="74" mass="9014">MTDFVFRLEATVYECLHSREIVVHLKDRHYGEHFEFRYSYMDVRQHCGRHSSEAERRIAHMAMQQLSDMWSPQP</sequence>
<evidence type="ECO:0000313" key="2">
    <source>
        <dbReference type="Proteomes" id="UP001060072"/>
    </source>
</evidence>
<keyword evidence="2" id="KW-1185">Reference proteome</keyword>
<evidence type="ECO:0000313" key="1">
    <source>
        <dbReference type="EMBL" id="UTQ78151.1"/>
    </source>
</evidence>
<accession>A0A9E7NLK8</accession>
<reference evidence="1" key="1">
    <citation type="submission" date="2022-05" db="EMBL/GenBank/DDBJ databases">
        <title>Complete genome sequence of Aeromonas phage JELG-KS1.</title>
        <authorList>
            <person name="Svanberga K."/>
            <person name="Dislers A."/>
            <person name="Kazaks A."/>
            <person name="Zrelovs N."/>
        </authorList>
    </citation>
    <scope>NUCLEOTIDE SEQUENCE</scope>
</reference>
<name>A0A9E7NLK8_9CAUD</name>
<dbReference type="Proteomes" id="UP001060072">
    <property type="component" value="Segment"/>
</dbReference>